<dbReference type="InterPro" id="IPR011055">
    <property type="entry name" value="Dup_hybrid_motif"/>
</dbReference>
<evidence type="ECO:0000313" key="6">
    <source>
        <dbReference type="EMBL" id="QCT71076.1"/>
    </source>
</evidence>
<dbReference type="Pfam" id="PF01551">
    <property type="entry name" value="Peptidase_M23"/>
    <property type="match status" value="1"/>
</dbReference>
<accession>A0A4V1GLV2</accession>
<protein>
    <submittedName>
        <fullName evidence="6">Uncharacterized protein</fullName>
    </submittedName>
</protein>
<feature type="domain" description="M23ase beta-sheet core" evidence="4">
    <location>
        <begin position="1188"/>
        <end position="1282"/>
    </location>
</feature>
<name>A0A4V1GLV2_EUBML</name>
<dbReference type="GO" id="GO:0004222">
    <property type="term" value="F:metalloendopeptidase activity"/>
    <property type="evidence" value="ECO:0007669"/>
    <property type="project" value="TreeGrafter"/>
</dbReference>
<dbReference type="KEGG" id="emt:CPZ25_006965"/>
<dbReference type="InterPro" id="IPR016024">
    <property type="entry name" value="ARM-type_fold"/>
</dbReference>
<dbReference type="InterPro" id="IPR016047">
    <property type="entry name" value="M23ase_b-sheet_dom"/>
</dbReference>
<dbReference type="SUPFAM" id="SSF48371">
    <property type="entry name" value="ARM repeat"/>
    <property type="match status" value="1"/>
</dbReference>
<gene>
    <name evidence="6" type="ORF">CPZ25_006965</name>
</gene>
<keyword evidence="7" id="KW-1185">Reference proteome</keyword>
<dbReference type="PANTHER" id="PTHR21666">
    <property type="entry name" value="PEPTIDASE-RELATED"/>
    <property type="match status" value="1"/>
</dbReference>
<feature type="coiled-coil region" evidence="2">
    <location>
        <begin position="9"/>
        <end position="100"/>
    </location>
</feature>
<reference evidence="6 7" key="1">
    <citation type="submission" date="2018-05" db="EMBL/GenBank/DDBJ databases">
        <title>Genome comparison of Eubacterium sp.</title>
        <authorList>
            <person name="Feng Y."/>
            <person name="Sanchez-Andrea I."/>
            <person name="Stams A.J.M."/>
            <person name="De Vos W.M."/>
        </authorList>
    </citation>
    <scope>NUCLEOTIDE SEQUENCE [LARGE SCALE GENOMIC DNA]</scope>
    <source>
        <strain evidence="6 7">YI</strain>
    </source>
</reference>
<dbReference type="Pfam" id="PF20155">
    <property type="entry name" value="TMP_3"/>
    <property type="match status" value="1"/>
</dbReference>
<feature type="transmembrane region" description="Helical" evidence="3">
    <location>
        <begin position="678"/>
        <end position="697"/>
    </location>
</feature>
<keyword evidence="3" id="KW-0472">Membrane</keyword>
<dbReference type="Proteomes" id="UP000218387">
    <property type="component" value="Chromosome"/>
</dbReference>
<feature type="transmembrane region" description="Helical" evidence="3">
    <location>
        <begin position="463"/>
        <end position="491"/>
    </location>
</feature>
<dbReference type="NCBIfam" id="TIGR02675">
    <property type="entry name" value="tape_meas_nterm"/>
    <property type="match status" value="1"/>
</dbReference>
<feature type="transmembrane region" description="Helical" evidence="3">
    <location>
        <begin position="704"/>
        <end position="726"/>
    </location>
</feature>
<feature type="transmembrane region" description="Helical" evidence="3">
    <location>
        <begin position="566"/>
        <end position="588"/>
    </location>
</feature>
<keyword evidence="1" id="KW-0732">Signal</keyword>
<evidence type="ECO:0000256" key="3">
    <source>
        <dbReference type="SAM" id="Phobius"/>
    </source>
</evidence>
<feature type="transmembrane region" description="Helical" evidence="3">
    <location>
        <begin position="595"/>
        <end position="614"/>
    </location>
</feature>
<feature type="domain" description="Tape measure protein N-terminal" evidence="5">
    <location>
        <begin position="217"/>
        <end position="409"/>
    </location>
</feature>
<keyword evidence="3" id="KW-0812">Transmembrane</keyword>
<dbReference type="PANTHER" id="PTHR21666:SF289">
    <property type="entry name" value="L-ALA--D-GLU ENDOPEPTIDASE"/>
    <property type="match status" value="1"/>
</dbReference>
<evidence type="ECO:0000256" key="1">
    <source>
        <dbReference type="ARBA" id="ARBA00022729"/>
    </source>
</evidence>
<dbReference type="RefSeq" id="WP_096920714.1">
    <property type="nucleotide sequence ID" value="NZ_CP029487.1"/>
</dbReference>
<dbReference type="InterPro" id="IPR013491">
    <property type="entry name" value="Tape_meas_N"/>
</dbReference>
<keyword evidence="3" id="KW-1133">Transmembrane helix</keyword>
<dbReference type="SUPFAM" id="SSF51261">
    <property type="entry name" value="Duplicated hybrid motif"/>
    <property type="match status" value="1"/>
</dbReference>
<dbReference type="InterPro" id="IPR050570">
    <property type="entry name" value="Cell_wall_metabolism_enzyme"/>
</dbReference>
<sequence length="1398" mass="147527">MAKSDGQVIIEARIDTEKAEKDLKNLENKVQKTAKNIEKTNVKVKVDSDTDKATKDLKGLESKAKDLSKNKAKVSVTADVEAADADLVRLKAQAKTLDKMKVEAAVKAETASAAANLARMQAQMKTINQMRAKATVTADSAQAEGKTSKLKSLIKSLVDKVHKVIVDADTTGAIASLTALNEKTKKASSGIKSMLTSVGVVNAVSAAFNTVKQSVSSAFSRIDTMNQFNRTVTAITGSAESAGVALGQLKDITKGTAYGLDVAAKATQNFVTRGLDISQATDQVRIWGDAVSFYGKGTNEQFENVTDALAKMRTKGKVEMDQLDRLFEAGIDAVGMYAQATGRSSAEVQDDLSYGRISAEEFINTVSTAMQEGTNGVLSVAGAAKEAGASWAGTFDNAKAACARGMQAIIDSIEEALAANGLPTMKESVANLGKAFEEMAGKVAGVMPQVIEKLTWFIDHGDAVVGVITAIASAFVALKAAAIIGSVVGGVKGIAKEFVNARKELGVFSSIFKAIGLGPIPIIIAAVAALVGALVVAYNTSETFRNAVNNLFSKIAESVGPIIEQAISAFSGLGTVISDVLGFAFVNIVPVLARFLEFIGQMVVGIAPLIAQLVGSLAPVIATIVTVLMNVIQAIMPALGAALNVIMSVLEAVGPVVMNILSIVVSVVSSIIQTLSPILSVIGLIVTTIIASVSPIITFIADAVAIIIQVIGKILYTITGVLSTAFKVTSETWTNIMSFITGVVNGITGVISKISAVAGTVFNGIYTVCSNIMNKVDGVIHGVFDAIRSSWEGLTGFVGGIFNGISDSVNELVSQVKGFVNGVIGGINAAVGLINKIPGVTISEIPYLARGTDNFKGGFARINEGGRGELVMLPDGTQVIPHDVSMKYASEAAKASMTVESQKVNTSLSLEVEEPKKEDNSFIKGIAEDIDAEWQKVSDSTTTKWQAIKTFLETTWASIKQNTINAAALMTQEIQGRFTTNYSTINNLTTSFASMMGQQWQRVLSQITAVLDRISSASSSKFNEVKNTAISIMNGLPSALYNVGVSAMNDLISGINSRQGDANNAASSLVESLLNKFKEGLGIASPSREMFSIGQYMLQGLINGLDGDNLLKFVDNIVGTIKDNFSNINLKQLISAMGSDVTKLWQKLGINFGSGAFGEGGMMWPTDSQSITSYFGGRDSPGGIGSTNHMGIDIGASEGTPIYAALPGTVTTAGWYGGYGNAVIIDHGGGMQTLYGHMSAVGTSPGMNVMPGQVIGFVGSTGNSTGPHLHFSVIQDGQWLDPLAFFPGFKVGSKYIPNDMLAYLHEGEAVVRKDENPHANSKGSFWTDILKGAVNSQNASIQNETSQFFYNTTNMVTNNNNNETIQNIYFQETPKRPSEFRQALKQEGRRLAFGKQGL</sequence>
<evidence type="ECO:0000256" key="2">
    <source>
        <dbReference type="SAM" id="Coils"/>
    </source>
</evidence>
<dbReference type="Gene3D" id="2.70.70.10">
    <property type="entry name" value="Glucose Permease (Domain IIA)"/>
    <property type="match status" value="1"/>
</dbReference>
<evidence type="ECO:0000313" key="7">
    <source>
        <dbReference type="Proteomes" id="UP000218387"/>
    </source>
</evidence>
<evidence type="ECO:0000259" key="4">
    <source>
        <dbReference type="Pfam" id="PF01551"/>
    </source>
</evidence>
<evidence type="ECO:0000259" key="5">
    <source>
        <dbReference type="Pfam" id="PF20155"/>
    </source>
</evidence>
<organism evidence="6 7">
    <name type="scientific">Eubacterium maltosivorans</name>
    <dbReference type="NCBI Taxonomy" id="2041044"/>
    <lineage>
        <taxon>Bacteria</taxon>
        <taxon>Bacillati</taxon>
        <taxon>Bacillota</taxon>
        <taxon>Clostridia</taxon>
        <taxon>Eubacteriales</taxon>
        <taxon>Eubacteriaceae</taxon>
        <taxon>Eubacterium</taxon>
    </lineage>
</organism>
<dbReference type="EMBL" id="CP029487">
    <property type="protein sequence ID" value="QCT71076.1"/>
    <property type="molecule type" value="Genomic_DNA"/>
</dbReference>
<dbReference type="CDD" id="cd12797">
    <property type="entry name" value="M23_peptidase"/>
    <property type="match status" value="1"/>
</dbReference>
<keyword evidence="2" id="KW-0175">Coiled coil</keyword>
<feature type="transmembrane region" description="Helical" evidence="3">
    <location>
        <begin position="511"/>
        <end position="538"/>
    </location>
</feature>
<proteinExistence type="predicted"/>